<sequence>MASERVFVPWAGKPPESMAVGRFQHSPRPGSGFDPSLAQNLLCVLQQDNSSLFSPSVKHGPSSLLP</sequence>
<reference evidence="1" key="2">
    <citation type="submission" date="2025-03" db="EMBL/GenBank/DDBJ databases">
        <authorList>
            <consortium name="ELIXIR-Norway"/>
            <consortium name="Elixir Norway"/>
        </authorList>
    </citation>
    <scope>NUCLEOTIDE SEQUENCE</scope>
</reference>
<organism evidence="1 2">
    <name type="scientific">Rangifer tarandus platyrhynchus</name>
    <name type="common">Svalbard reindeer</name>
    <dbReference type="NCBI Taxonomy" id="3082113"/>
    <lineage>
        <taxon>Eukaryota</taxon>
        <taxon>Metazoa</taxon>
        <taxon>Chordata</taxon>
        <taxon>Craniata</taxon>
        <taxon>Vertebrata</taxon>
        <taxon>Euteleostomi</taxon>
        <taxon>Mammalia</taxon>
        <taxon>Eutheria</taxon>
        <taxon>Laurasiatheria</taxon>
        <taxon>Artiodactyla</taxon>
        <taxon>Ruminantia</taxon>
        <taxon>Pecora</taxon>
        <taxon>Cervidae</taxon>
        <taxon>Odocoileinae</taxon>
        <taxon>Rangifer</taxon>
    </lineage>
</organism>
<dbReference type="EMBL" id="OX596087">
    <property type="protein sequence ID" value="CAN0442932.1"/>
    <property type="molecule type" value="Genomic_DNA"/>
</dbReference>
<protein>
    <submittedName>
        <fullName evidence="1">Uncharacterized protein</fullName>
    </submittedName>
</protein>
<accession>A0AC59ZJU6</accession>
<evidence type="ECO:0000313" key="2">
    <source>
        <dbReference type="Proteomes" id="UP001162501"/>
    </source>
</evidence>
<gene>
    <name evidence="1" type="ORF">MRATA1EN22A_LOCUS19223</name>
</gene>
<dbReference type="Proteomes" id="UP001162501">
    <property type="component" value="Chromosome 3"/>
</dbReference>
<name>A0AC59ZJU6_RANTA</name>
<proteinExistence type="predicted"/>
<reference evidence="1" key="1">
    <citation type="submission" date="2023-05" db="EMBL/GenBank/DDBJ databases">
        <authorList>
            <consortium name="ELIXIR-Norway"/>
        </authorList>
    </citation>
    <scope>NUCLEOTIDE SEQUENCE</scope>
</reference>
<evidence type="ECO:0000313" key="1">
    <source>
        <dbReference type="EMBL" id="CAN0442932.1"/>
    </source>
</evidence>